<dbReference type="PANTHER" id="PTHR43005">
    <property type="entry name" value="BLR7065 PROTEIN"/>
    <property type="match status" value="1"/>
</dbReference>
<evidence type="ECO:0000256" key="1">
    <source>
        <dbReference type="ARBA" id="ARBA00004651"/>
    </source>
</evidence>
<proteinExistence type="inferred from homology"/>
<dbReference type="InterPro" id="IPR035906">
    <property type="entry name" value="MetI-like_sf"/>
</dbReference>
<reference evidence="10 11" key="1">
    <citation type="submission" date="2024-07" db="EMBL/GenBank/DDBJ databases">
        <title>Draft Genome Sequence of Ferrimicrobium acidiphilum Strain YE2023, Isolated from a Pulp of Bioleach Reactor.</title>
        <authorList>
            <person name="Elkina Y.A."/>
            <person name="Bulaeva A.G."/>
            <person name="Beletsky A.V."/>
            <person name="Mardanov A.V."/>
        </authorList>
    </citation>
    <scope>NUCLEOTIDE SEQUENCE [LARGE SCALE GENOMIC DNA]</scope>
    <source>
        <strain evidence="10 11">YE2023</strain>
    </source>
</reference>
<feature type="domain" description="ABC transmembrane type-1" evidence="9">
    <location>
        <begin position="94"/>
        <end position="306"/>
    </location>
</feature>
<dbReference type="InterPro" id="IPR000515">
    <property type="entry name" value="MetI-like"/>
</dbReference>
<sequence>MTRSMLENATANETPPPTPDQQVTGHRRRTTRIGWVFSSPALVIVALVTIFPIAFSVVLSLANVTVTGNGFQLAGFTFSNYSEIFHASVWRYALVFTVFYTVVTVAVEVILGTLIGLVLERLTKGRGLMMALLLVPWSMITVISAELWQYIFDGTYGVMQAIFSAIGLGQPQFLGTPTSAIISMMVADIWKTTPFVAIIVVAGLVMLPQEVFEAAAVDGAGSWTTFWRVTLPLLRPTIALAILFRILQAFGIFDLPFVLTGGGPGTATTSLAVLSYRTMFQNLNYGAGNAIAVSASVLVLIGCLLFLKVFRAQVSDA</sequence>
<feature type="transmembrane region" description="Helical" evidence="7">
    <location>
        <begin position="285"/>
        <end position="307"/>
    </location>
</feature>
<evidence type="ECO:0000313" key="11">
    <source>
        <dbReference type="Proteomes" id="UP001560267"/>
    </source>
</evidence>
<evidence type="ECO:0000259" key="9">
    <source>
        <dbReference type="PROSITE" id="PS50928"/>
    </source>
</evidence>
<name>A0ABV3Y7S1_9ACTN</name>
<gene>
    <name evidence="10" type="ORF">AB6A68_12200</name>
</gene>
<keyword evidence="11" id="KW-1185">Reference proteome</keyword>
<dbReference type="EMBL" id="JBFSHR010000063">
    <property type="protein sequence ID" value="MEX6430588.1"/>
    <property type="molecule type" value="Genomic_DNA"/>
</dbReference>
<evidence type="ECO:0000313" key="10">
    <source>
        <dbReference type="EMBL" id="MEX6430588.1"/>
    </source>
</evidence>
<dbReference type="SUPFAM" id="SSF161098">
    <property type="entry name" value="MetI-like"/>
    <property type="match status" value="1"/>
</dbReference>
<keyword evidence="4 7" id="KW-0812">Transmembrane</keyword>
<comment type="similarity">
    <text evidence="7">Belongs to the binding-protein-dependent transport system permease family.</text>
</comment>
<comment type="subcellular location">
    <subcellularLocation>
        <location evidence="1 7">Cell membrane</location>
        <topology evidence="1 7">Multi-pass membrane protein</topology>
    </subcellularLocation>
</comment>
<evidence type="ECO:0000256" key="3">
    <source>
        <dbReference type="ARBA" id="ARBA00022475"/>
    </source>
</evidence>
<evidence type="ECO:0000256" key="7">
    <source>
        <dbReference type="RuleBase" id="RU363032"/>
    </source>
</evidence>
<feature type="transmembrane region" description="Helical" evidence="7">
    <location>
        <begin position="35"/>
        <end position="62"/>
    </location>
</feature>
<dbReference type="CDD" id="cd06261">
    <property type="entry name" value="TM_PBP2"/>
    <property type="match status" value="1"/>
</dbReference>
<evidence type="ECO:0000256" key="6">
    <source>
        <dbReference type="ARBA" id="ARBA00023136"/>
    </source>
</evidence>
<keyword evidence="5 7" id="KW-1133">Transmembrane helix</keyword>
<keyword evidence="2 7" id="KW-0813">Transport</keyword>
<accession>A0ABV3Y7S1</accession>
<evidence type="ECO:0000256" key="4">
    <source>
        <dbReference type="ARBA" id="ARBA00022692"/>
    </source>
</evidence>
<evidence type="ECO:0000256" key="2">
    <source>
        <dbReference type="ARBA" id="ARBA00022448"/>
    </source>
</evidence>
<dbReference type="Pfam" id="PF00528">
    <property type="entry name" value="BPD_transp_1"/>
    <property type="match status" value="1"/>
</dbReference>
<feature type="transmembrane region" description="Helical" evidence="7">
    <location>
        <begin position="193"/>
        <end position="212"/>
    </location>
</feature>
<feature type="transmembrane region" description="Helical" evidence="7">
    <location>
        <begin position="233"/>
        <end position="253"/>
    </location>
</feature>
<feature type="region of interest" description="Disordered" evidence="8">
    <location>
        <begin position="1"/>
        <end position="26"/>
    </location>
</feature>
<comment type="caution">
    <text evidence="10">The sequence shown here is derived from an EMBL/GenBank/DDBJ whole genome shotgun (WGS) entry which is preliminary data.</text>
</comment>
<protein>
    <submittedName>
        <fullName evidence="10">Carbohydrate ABC transporter permease</fullName>
    </submittedName>
</protein>
<feature type="transmembrane region" description="Helical" evidence="7">
    <location>
        <begin position="131"/>
        <end position="151"/>
    </location>
</feature>
<feature type="transmembrane region" description="Helical" evidence="7">
    <location>
        <begin position="92"/>
        <end position="119"/>
    </location>
</feature>
<dbReference type="RefSeq" id="WP_298383448.1">
    <property type="nucleotide sequence ID" value="NZ_JBFSHR010000063.1"/>
</dbReference>
<dbReference type="PANTHER" id="PTHR43005:SF1">
    <property type="entry name" value="SPERMIDINE_PUTRESCINE TRANSPORT SYSTEM PERMEASE PROTEIN"/>
    <property type="match status" value="1"/>
</dbReference>
<dbReference type="Proteomes" id="UP001560267">
    <property type="component" value="Unassembled WGS sequence"/>
</dbReference>
<keyword evidence="3" id="KW-1003">Cell membrane</keyword>
<evidence type="ECO:0000256" key="5">
    <source>
        <dbReference type="ARBA" id="ARBA00022989"/>
    </source>
</evidence>
<dbReference type="PROSITE" id="PS50928">
    <property type="entry name" value="ABC_TM1"/>
    <property type="match status" value="1"/>
</dbReference>
<organism evidence="10 11">
    <name type="scientific">Ferrimicrobium acidiphilum</name>
    <dbReference type="NCBI Taxonomy" id="121039"/>
    <lineage>
        <taxon>Bacteria</taxon>
        <taxon>Bacillati</taxon>
        <taxon>Actinomycetota</taxon>
        <taxon>Acidimicrobiia</taxon>
        <taxon>Acidimicrobiales</taxon>
        <taxon>Acidimicrobiaceae</taxon>
        <taxon>Ferrimicrobium</taxon>
    </lineage>
</organism>
<keyword evidence="6 7" id="KW-0472">Membrane</keyword>
<evidence type="ECO:0000256" key="8">
    <source>
        <dbReference type="SAM" id="MobiDB-lite"/>
    </source>
</evidence>
<dbReference type="Gene3D" id="1.10.3720.10">
    <property type="entry name" value="MetI-like"/>
    <property type="match status" value="1"/>
</dbReference>